<dbReference type="EMBL" id="KZ288287">
    <property type="protein sequence ID" value="PBC29406.1"/>
    <property type="molecule type" value="Genomic_DNA"/>
</dbReference>
<dbReference type="SUPFAM" id="SSF51316">
    <property type="entry name" value="Mss4-like"/>
    <property type="match status" value="1"/>
</dbReference>
<dbReference type="InterPro" id="IPR007515">
    <property type="entry name" value="Mss4"/>
</dbReference>
<evidence type="ECO:0000256" key="3">
    <source>
        <dbReference type="ARBA" id="ARBA00022927"/>
    </source>
</evidence>
<dbReference type="PANTHER" id="PTHR13276">
    <property type="entry name" value="GUANINE NUCLEOTIDE EXCHANGE FACTOR MSS4"/>
    <property type="match status" value="1"/>
</dbReference>
<dbReference type="PROSITE" id="PS51796">
    <property type="entry name" value="MSS4"/>
    <property type="match status" value="1"/>
</dbReference>
<evidence type="ECO:0000313" key="4">
    <source>
        <dbReference type="EMBL" id="PBC29406.1"/>
    </source>
</evidence>
<sequence length="297" mass="34719">MVNENIDEQILTLYNERKWIDIINLNCTLIKLDKSRLFWVLPTINDLQWIKKVIDENNIIGLISIGCGCGLLEWLFEQYSGLNVIGIELDRSWWCSKYSPPLFLKNIVFIREDNIFLSPDKYALLFCYFNDASAFYNYMKDYKGNLIFVIGPKTGEYRWTNPMPFDKAFNKYGWKLIDMSANKDINILKDQDEKNKLKVYCTFCPSKMLNAGVARLVNIEFNLPYIHRKGEGEADQQELITDYWLVEDMYTFENIGVSHTVDNVKYLACADCERGPVGWHDVSTKKSYIALSRVKHE</sequence>
<dbReference type="PANTHER" id="PTHR13276:SF0">
    <property type="entry name" value="GUANINE NUCLEOTIDE EXCHANGE FACTOR MSS4"/>
    <property type="match status" value="1"/>
</dbReference>
<keyword evidence="3" id="KW-0653">Protein transport</keyword>
<dbReference type="GO" id="GO:0005829">
    <property type="term" value="C:cytosol"/>
    <property type="evidence" value="ECO:0007669"/>
    <property type="project" value="TreeGrafter"/>
</dbReference>
<organism evidence="4 5">
    <name type="scientific">Apis cerana cerana</name>
    <name type="common">Oriental honeybee</name>
    <dbReference type="NCBI Taxonomy" id="94128"/>
    <lineage>
        <taxon>Eukaryota</taxon>
        <taxon>Metazoa</taxon>
        <taxon>Ecdysozoa</taxon>
        <taxon>Arthropoda</taxon>
        <taxon>Hexapoda</taxon>
        <taxon>Insecta</taxon>
        <taxon>Pterygota</taxon>
        <taxon>Neoptera</taxon>
        <taxon>Endopterygota</taxon>
        <taxon>Hymenoptera</taxon>
        <taxon>Apocrita</taxon>
        <taxon>Aculeata</taxon>
        <taxon>Apoidea</taxon>
        <taxon>Anthophila</taxon>
        <taxon>Apidae</taxon>
        <taxon>Apis</taxon>
    </lineage>
</organism>
<name>A0A2A3EE06_APICC</name>
<accession>A0A2A3EE06</accession>
<dbReference type="Pfam" id="PF04421">
    <property type="entry name" value="Mss4"/>
    <property type="match status" value="1"/>
</dbReference>
<dbReference type="OrthoDB" id="6375980at2759"/>
<protein>
    <submittedName>
        <fullName evidence="4">Guanine nucleotide exchange factor MSS4</fullName>
    </submittedName>
</protein>
<proteinExistence type="predicted"/>
<keyword evidence="5" id="KW-1185">Reference proteome</keyword>
<gene>
    <name evidence="4" type="ORF">APICC_03320</name>
</gene>
<dbReference type="GO" id="GO:0007264">
    <property type="term" value="P:small GTPase-mediated signal transduction"/>
    <property type="evidence" value="ECO:0007669"/>
    <property type="project" value="InterPro"/>
</dbReference>
<reference evidence="4 5" key="1">
    <citation type="submission" date="2014-07" db="EMBL/GenBank/DDBJ databases">
        <title>Genomic and transcriptomic analysis on Apis cerana provide comprehensive insights into honey bee biology.</title>
        <authorList>
            <person name="Diao Q."/>
            <person name="Sun L."/>
            <person name="Zheng H."/>
            <person name="Zheng H."/>
            <person name="Xu S."/>
            <person name="Wang S."/>
            <person name="Zeng Z."/>
            <person name="Hu F."/>
            <person name="Su S."/>
            <person name="Wu J."/>
        </authorList>
    </citation>
    <scope>NUCLEOTIDE SEQUENCE [LARGE SCALE GENOMIC DNA]</scope>
    <source>
        <tissue evidence="4">Pupae without intestine</tissue>
    </source>
</reference>
<evidence type="ECO:0000256" key="1">
    <source>
        <dbReference type="ARBA" id="ARBA00022448"/>
    </source>
</evidence>
<keyword evidence="1" id="KW-0813">Transport</keyword>
<dbReference type="Gene3D" id="2.170.150.10">
    <property type="entry name" value="Metal Binding Protein, Guanine Nucleotide Exchange Factor, Chain A"/>
    <property type="match status" value="1"/>
</dbReference>
<dbReference type="AlphaFoldDB" id="A0A2A3EE06"/>
<dbReference type="InterPro" id="IPR011057">
    <property type="entry name" value="Mss4-like_sf"/>
</dbReference>
<dbReference type="GO" id="GO:0008270">
    <property type="term" value="F:zinc ion binding"/>
    <property type="evidence" value="ECO:0007669"/>
    <property type="project" value="TreeGrafter"/>
</dbReference>
<dbReference type="InterPro" id="IPR011323">
    <property type="entry name" value="Mss4/transl-control_tumour"/>
</dbReference>
<evidence type="ECO:0000313" key="5">
    <source>
        <dbReference type="Proteomes" id="UP000242457"/>
    </source>
</evidence>
<dbReference type="GO" id="GO:0016020">
    <property type="term" value="C:membrane"/>
    <property type="evidence" value="ECO:0007669"/>
    <property type="project" value="TreeGrafter"/>
</dbReference>
<evidence type="ECO:0000256" key="2">
    <source>
        <dbReference type="ARBA" id="ARBA00022658"/>
    </source>
</evidence>
<dbReference type="Proteomes" id="UP000242457">
    <property type="component" value="Unassembled WGS sequence"/>
</dbReference>
<dbReference type="GO" id="GO:0015031">
    <property type="term" value="P:protein transport"/>
    <property type="evidence" value="ECO:0007669"/>
    <property type="project" value="UniProtKB-KW"/>
</dbReference>
<keyword evidence="2" id="KW-0344">Guanine-nucleotide releasing factor</keyword>
<dbReference type="FunFam" id="2.170.150.10:FF:000005">
    <property type="entry name" value="Guanine nucleotide exchange factor MSS4"/>
    <property type="match status" value="1"/>
</dbReference>
<dbReference type="GO" id="GO:0005085">
    <property type="term" value="F:guanyl-nucleotide exchange factor activity"/>
    <property type="evidence" value="ECO:0007669"/>
    <property type="project" value="UniProtKB-KW"/>
</dbReference>
<dbReference type="STRING" id="94128.A0A2A3EE06"/>
<dbReference type="GO" id="GO:0006892">
    <property type="term" value="P:post-Golgi vesicle-mediated transport"/>
    <property type="evidence" value="ECO:0007669"/>
    <property type="project" value="TreeGrafter"/>
</dbReference>